<reference evidence="3" key="1">
    <citation type="submission" date="2014-03" db="EMBL/GenBank/DDBJ databases">
        <authorList>
            <person name="Aksoy S."/>
            <person name="Warren W."/>
            <person name="Wilson R.K."/>
        </authorList>
    </citation>
    <scope>NUCLEOTIDE SEQUENCE [LARGE SCALE GENOMIC DNA]</scope>
    <source>
        <strain evidence="3">IAEA</strain>
    </source>
</reference>
<proteinExistence type="predicted"/>
<keyword evidence="3" id="KW-1185">Reference proteome</keyword>
<protein>
    <submittedName>
        <fullName evidence="2">Uncharacterized protein</fullName>
    </submittedName>
</protein>
<dbReference type="VEuPathDB" id="VectorBase:GPAI043474"/>
<name>A0A1B0AEV7_GLOPL</name>
<dbReference type="EnsemblMetazoa" id="GPAI043474-RA">
    <property type="protein sequence ID" value="GPAI043474-PA"/>
    <property type="gene ID" value="GPAI043474"/>
</dbReference>
<dbReference type="Proteomes" id="UP000092445">
    <property type="component" value="Unassembled WGS sequence"/>
</dbReference>
<keyword evidence="1" id="KW-1133">Transmembrane helix</keyword>
<sequence>MVFLSQVLNYIFLGGGSGKFANLHPTPIIADDLQTFSAILKRFEEGPLVGFTVTVAVAVAVAVVGVGVGVGFGAPPPEHGVVAVADGDGGVVGVVTGTSSSVTDSVLIGVSALGVSTFTDLLQLAKEFSRKIC</sequence>
<evidence type="ECO:0000313" key="2">
    <source>
        <dbReference type="EnsemblMetazoa" id="GPAI043474-PA"/>
    </source>
</evidence>
<accession>A0A1B0AEV7</accession>
<keyword evidence="1" id="KW-0812">Transmembrane</keyword>
<dbReference type="AlphaFoldDB" id="A0A1B0AEV7"/>
<feature type="transmembrane region" description="Helical" evidence="1">
    <location>
        <begin position="48"/>
        <end position="72"/>
    </location>
</feature>
<evidence type="ECO:0000256" key="1">
    <source>
        <dbReference type="SAM" id="Phobius"/>
    </source>
</evidence>
<organism evidence="2 3">
    <name type="scientific">Glossina pallidipes</name>
    <name type="common">Tsetse fly</name>
    <dbReference type="NCBI Taxonomy" id="7398"/>
    <lineage>
        <taxon>Eukaryota</taxon>
        <taxon>Metazoa</taxon>
        <taxon>Ecdysozoa</taxon>
        <taxon>Arthropoda</taxon>
        <taxon>Hexapoda</taxon>
        <taxon>Insecta</taxon>
        <taxon>Pterygota</taxon>
        <taxon>Neoptera</taxon>
        <taxon>Endopterygota</taxon>
        <taxon>Diptera</taxon>
        <taxon>Brachycera</taxon>
        <taxon>Muscomorpha</taxon>
        <taxon>Hippoboscoidea</taxon>
        <taxon>Glossinidae</taxon>
        <taxon>Glossina</taxon>
    </lineage>
</organism>
<keyword evidence="1" id="KW-0472">Membrane</keyword>
<reference evidence="2" key="2">
    <citation type="submission" date="2020-05" db="UniProtKB">
        <authorList>
            <consortium name="EnsemblMetazoa"/>
        </authorList>
    </citation>
    <scope>IDENTIFICATION</scope>
    <source>
        <strain evidence="2">IAEA</strain>
    </source>
</reference>
<evidence type="ECO:0000313" key="3">
    <source>
        <dbReference type="Proteomes" id="UP000092445"/>
    </source>
</evidence>